<feature type="region of interest" description="Disordered" evidence="1">
    <location>
        <begin position="237"/>
        <end position="261"/>
    </location>
</feature>
<keyword evidence="3" id="KW-1185">Reference proteome</keyword>
<evidence type="ECO:0000313" key="3">
    <source>
        <dbReference type="Proteomes" id="UP001454036"/>
    </source>
</evidence>
<dbReference type="Proteomes" id="UP001454036">
    <property type="component" value="Unassembled WGS sequence"/>
</dbReference>
<evidence type="ECO:0000313" key="2">
    <source>
        <dbReference type="EMBL" id="GAA0154325.1"/>
    </source>
</evidence>
<protein>
    <recommendedName>
        <fullName evidence="4">DUF4378 domain-containing protein</fullName>
    </recommendedName>
</protein>
<evidence type="ECO:0000256" key="1">
    <source>
        <dbReference type="SAM" id="MobiDB-lite"/>
    </source>
</evidence>
<dbReference type="PANTHER" id="PTHR37613:SF4">
    <property type="entry name" value="DUF4378 DOMAIN-CONTAINING PROTEIN"/>
    <property type="match status" value="1"/>
</dbReference>
<name>A0AAV3PVG4_LITER</name>
<feature type="compositionally biased region" description="Basic and acidic residues" evidence="1">
    <location>
        <begin position="245"/>
        <end position="258"/>
    </location>
</feature>
<dbReference type="EMBL" id="BAABME010002370">
    <property type="protein sequence ID" value="GAA0154325.1"/>
    <property type="molecule type" value="Genomic_DNA"/>
</dbReference>
<comment type="caution">
    <text evidence="2">The sequence shown here is derived from an EMBL/GenBank/DDBJ whole genome shotgun (WGS) entry which is preliminary data.</text>
</comment>
<accession>A0AAV3PVG4</accession>
<gene>
    <name evidence="2" type="ORF">LIER_12341</name>
</gene>
<reference evidence="2 3" key="1">
    <citation type="submission" date="2024-01" db="EMBL/GenBank/DDBJ databases">
        <title>The complete chloroplast genome sequence of Lithospermum erythrorhizon: insights into the phylogenetic relationship among Boraginaceae species and the maternal lineages of purple gromwells.</title>
        <authorList>
            <person name="Okada T."/>
            <person name="Watanabe K."/>
        </authorList>
    </citation>
    <scope>NUCLEOTIDE SEQUENCE [LARGE SCALE GENOMIC DNA]</scope>
</reference>
<proteinExistence type="predicted"/>
<dbReference type="AlphaFoldDB" id="A0AAV3PVG4"/>
<evidence type="ECO:0008006" key="4">
    <source>
        <dbReference type="Google" id="ProtNLM"/>
    </source>
</evidence>
<organism evidence="2 3">
    <name type="scientific">Lithospermum erythrorhizon</name>
    <name type="common">Purple gromwell</name>
    <name type="synonym">Lithospermum officinale var. erythrorhizon</name>
    <dbReference type="NCBI Taxonomy" id="34254"/>
    <lineage>
        <taxon>Eukaryota</taxon>
        <taxon>Viridiplantae</taxon>
        <taxon>Streptophyta</taxon>
        <taxon>Embryophyta</taxon>
        <taxon>Tracheophyta</taxon>
        <taxon>Spermatophyta</taxon>
        <taxon>Magnoliopsida</taxon>
        <taxon>eudicotyledons</taxon>
        <taxon>Gunneridae</taxon>
        <taxon>Pentapetalae</taxon>
        <taxon>asterids</taxon>
        <taxon>lamiids</taxon>
        <taxon>Boraginales</taxon>
        <taxon>Boraginaceae</taxon>
        <taxon>Boraginoideae</taxon>
        <taxon>Lithospermeae</taxon>
        <taxon>Lithospermum</taxon>
    </lineage>
</organism>
<sequence length="387" mass="44145">MQLAVLDLAWNNANSLNFKLFPPFFSTSFYSAFQLKGTCLTTVYITSHLFSSPKQFSYIFSSMAKKLGEFLQEKQEPFALNVYLVERGYLKNRLYCSKKSTCNTLNKSSGCALHHKKTKSIPNCSKIVRTCITKIISFGNQNKLKKSVGWKHNVSESYKFSSASNTSMFNSSEAKEAATYTSIKAEDITLKKDCNRYFRDGNQFSMSEIDPDRQFGTRIVKDSNQLSPASVLEETEFNDYDDDDGASKNDEKRTEESSSKCAVSGKGIEEEAIIGCKFIEDYTKNKNAVLQTEKLLFDCAQELQCQTFLVAEELWKLIYQNIWLWSKEMIVDETNVEQLVHSHVVTNSLKKWSHFEEQTREIASHIEAIILEDIGNEIISDLIINLV</sequence>
<dbReference type="PANTHER" id="PTHR37613">
    <property type="entry name" value="DUF4378 DOMAIN PROTEIN"/>
    <property type="match status" value="1"/>
</dbReference>